<dbReference type="EMBL" id="JACWZY010000038">
    <property type="protein sequence ID" value="MBD2704842.1"/>
    <property type="molecule type" value="Genomic_DNA"/>
</dbReference>
<dbReference type="Gene3D" id="3.40.50.1820">
    <property type="entry name" value="alpha/beta hydrolase"/>
    <property type="match status" value="1"/>
</dbReference>
<comment type="caution">
    <text evidence="3">The sequence shown here is derived from an EMBL/GenBank/DDBJ whole genome shotgun (WGS) entry which is preliminary data.</text>
</comment>
<feature type="domain" description="AB hydrolase-1" evidence="2">
    <location>
        <begin position="20"/>
        <end position="253"/>
    </location>
</feature>
<accession>A0A927G9P9</accession>
<dbReference type="Proteomes" id="UP000598820">
    <property type="component" value="Unassembled WGS sequence"/>
</dbReference>
<dbReference type="SUPFAM" id="SSF53474">
    <property type="entry name" value="alpha/beta-Hydrolases"/>
    <property type="match status" value="1"/>
</dbReference>
<evidence type="ECO:0000256" key="1">
    <source>
        <dbReference type="ARBA" id="ARBA00008645"/>
    </source>
</evidence>
<organism evidence="3 4">
    <name type="scientific">Spirosoma profusum</name>
    <dbReference type="NCBI Taxonomy" id="2771354"/>
    <lineage>
        <taxon>Bacteria</taxon>
        <taxon>Pseudomonadati</taxon>
        <taxon>Bacteroidota</taxon>
        <taxon>Cytophagia</taxon>
        <taxon>Cytophagales</taxon>
        <taxon>Cytophagaceae</taxon>
        <taxon>Spirosoma</taxon>
    </lineage>
</organism>
<comment type="similarity">
    <text evidence="1">Belongs to the AB hydrolase superfamily.</text>
</comment>
<evidence type="ECO:0000313" key="4">
    <source>
        <dbReference type="Proteomes" id="UP000598820"/>
    </source>
</evidence>
<protein>
    <submittedName>
        <fullName evidence="3">Alpha/beta hydrolase</fullName>
    </submittedName>
</protein>
<keyword evidence="4" id="KW-1185">Reference proteome</keyword>
<dbReference type="InterPro" id="IPR029058">
    <property type="entry name" value="AB_hydrolase_fold"/>
</dbReference>
<dbReference type="PANTHER" id="PTHR43039">
    <property type="entry name" value="ESTERASE-RELATED"/>
    <property type="match status" value="1"/>
</dbReference>
<evidence type="ECO:0000313" key="3">
    <source>
        <dbReference type="EMBL" id="MBD2704842.1"/>
    </source>
</evidence>
<evidence type="ECO:0000259" key="2">
    <source>
        <dbReference type="Pfam" id="PF00561"/>
    </source>
</evidence>
<dbReference type="Pfam" id="PF00561">
    <property type="entry name" value="Abhydrolase_1"/>
    <property type="match status" value="1"/>
</dbReference>
<proteinExistence type="inferred from homology"/>
<dbReference type="PRINTS" id="PR00111">
    <property type="entry name" value="ABHYDROLASE"/>
</dbReference>
<dbReference type="AlphaFoldDB" id="A0A927G9P9"/>
<dbReference type="InterPro" id="IPR000073">
    <property type="entry name" value="AB_hydrolase_1"/>
</dbReference>
<dbReference type="GO" id="GO:0016787">
    <property type="term" value="F:hydrolase activity"/>
    <property type="evidence" value="ECO:0007669"/>
    <property type="project" value="UniProtKB-KW"/>
</dbReference>
<gene>
    <name evidence="3" type="ORF">IC229_29695</name>
</gene>
<keyword evidence="3" id="KW-0378">Hydrolase</keyword>
<sequence>MDSAVVARNHVTILGSGTQTMLFAHGFGCSQQMWRFITPAFEDTYRLVLFDYVGSGASQLGAYNPERYANLNGYAQDVLDICSALELTDVIFVGHSVSCMIGLLASLKAPERFSRLIMIGPSPCYINDGVDYVGGFNRTDIEELLETMEKNYIGWANFLAPVVINDPTQPEMTQELNESFCSTDPLIARQFAQVTFLSDNRSDLAKSSIPVLILQASQDLIAPVEVGTYVHQRLRNSELAVLDAIGHCPHMSAPQETLQAMTAYLQRASNANTHGAVY</sequence>
<name>A0A927G9P9_9BACT</name>
<reference evidence="3" key="1">
    <citation type="submission" date="2020-09" db="EMBL/GenBank/DDBJ databases">
        <authorList>
            <person name="Kim M.K."/>
        </authorList>
    </citation>
    <scope>NUCLEOTIDE SEQUENCE</scope>
    <source>
        <strain evidence="3">BT702</strain>
    </source>
</reference>